<accession>A0A9P4LBM6</accession>
<evidence type="ECO:0000313" key="3">
    <source>
        <dbReference type="EMBL" id="KAF1848723.1"/>
    </source>
</evidence>
<dbReference type="AlphaFoldDB" id="A0A9P4LBM6"/>
<dbReference type="Proteomes" id="UP000800039">
    <property type="component" value="Unassembled WGS sequence"/>
</dbReference>
<feature type="coiled-coil region" evidence="1">
    <location>
        <begin position="213"/>
        <end position="240"/>
    </location>
</feature>
<evidence type="ECO:0000256" key="1">
    <source>
        <dbReference type="SAM" id="Coils"/>
    </source>
</evidence>
<feature type="region of interest" description="Disordered" evidence="2">
    <location>
        <begin position="159"/>
        <end position="209"/>
    </location>
</feature>
<proteinExistence type="predicted"/>
<feature type="compositionally biased region" description="Pro residues" evidence="2">
    <location>
        <begin position="169"/>
        <end position="182"/>
    </location>
</feature>
<protein>
    <submittedName>
        <fullName evidence="3">Uncharacterized protein</fullName>
    </submittedName>
</protein>
<dbReference type="OrthoDB" id="3801184at2759"/>
<feature type="compositionally biased region" description="Pro residues" evidence="2">
    <location>
        <begin position="191"/>
        <end position="202"/>
    </location>
</feature>
<keyword evidence="1" id="KW-0175">Coiled coil</keyword>
<name>A0A9P4LBM6_9PLEO</name>
<comment type="caution">
    <text evidence="3">The sequence shown here is derived from an EMBL/GenBank/DDBJ whole genome shotgun (WGS) entry which is preliminary data.</text>
</comment>
<dbReference type="RefSeq" id="XP_040791286.1">
    <property type="nucleotide sequence ID" value="XM_040938701.1"/>
</dbReference>
<dbReference type="GeneID" id="63855958"/>
<keyword evidence="4" id="KW-1185">Reference proteome</keyword>
<gene>
    <name evidence="3" type="ORF">K460DRAFT_80187</name>
</gene>
<dbReference type="EMBL" id="ML976615">
    <property type="protein sequence ID" value="KAF1848723.1"/>
    <property type="molecule type" value="Genomic_DNA"/>
</dbReference>
<evidence type="ECO:0000256" key="2">
    <source>
        <dbReference type="SAM" id="MobiDB-lite"/>
    </source>
</evidence>
<organism evidence="3 4">
    <name type="scientific">Cucurbitaria berberidis CBS 394.84</name>
    <dbReference type="NCBI Taxonomy" id="1168544"/>
    <lineage>
        <taxon>Eukaryota</taxon>
        <taxon>Fungi</taxon>
        <taxon>Dikarya</taxon>
        <taxon>Ascomycota</taxon>
        <taxon>Pezizomycotina</taxon>
        <taxon>Dothideomycetes</taxon>
        <taxon>Pleosporomycetidae</taxon>
        <taxon>Pleosporales</taxon>
        <taxon>Pleosporineae</taxon>
        <taxon>Cucurbitariaceae</taxon>
        <taxon>Cucurbitaria</taxon>
    </lineage>
</organism>
<sequence length="685" mass="77258">MSFPLNYADVQPLAQAAQGEQQTRSNQELIFDTRKQLQDLSKAQEKLAKARERVLIQRENVRASAQKIREKRVIAGDAEAVFMNSVRQYANQNNGNVLAIVTDHTHVEMARNELGVLEADHLQAEGALTGAEWNFMVMENEFYQFDIQELISQMIDLQPPSTATANPLHMPPPPPPPPPPNFIPSFQPFSPQYPLPPPPSHPPTLSSPTYDQLPSINRDHDAAVAELDELRKEFDILRHEQARRIDARSGGILSKDGETLEDASPSDFEAVYFDVLGRMAHREVDAQRLKEDLVQHELEASAIRRRNSDSYDIQKQIPFTSYPMTRALTESAIPILSGDPSVRQRIQDWLLKDLKENAVYRNLYLNTLHSVGIQAENDGLLEDWAARNWGADSSGAHMQDEIEDIPTETRPAGYIDNLECGRVLETYIFGRTEGCDDGTHAITEEPCYIPLPLSSKTTSEDATETEDHNATPLIVGSAVSDLHVSTDDKFAAELSKFRPETFEISSHPQSAIRKDSHHGYDTIDCQLPDASNYDEYHNLDKDRVHPRDIPRGPETYDGAEIPTITVTEPQKIPFIENAHLETRETPPQTAVFMSARHSTQVKNTGTDFEPACIHEIRVNVTPVIPRSISLRSERSRSSRTRVRELLFKKRQRSQSTGATLGANDTMYTWEHRRRDVQLGEAFRGL</sequence>
<reference evidence="3" key="1">
    <citation type="submission" date="2020-01" db="EMBL/GenBank/DDBJ databases">
        <authorList>
            <consortium name="DOE Joint Genome Institute"/>
            <person name="Haridas S."/>
            <person name="Albert R."/>
            <person name="Binder M."/>
            <person name="Bloem J."/>
            <person name="Labutti K."/>
            <person name="Salamov A."/>
            <person name="Andreopoulos B."/>
            <person name="Baker S.E."/>
            <person name="Barry K."/>
            <person name="Bills G."/>
            <person name="Bluhm B.H."/>
            <person name="Cannon C."/>
            <person name="Castanera R."/>
            <person name="Culley D.E."/>
            <person name="Daum C."/>
            <person name="Ezra D."/>
            <person name="Gonzalez J.B."/>
            <person name="Henrissat B."/>
            <person name="Kuo A."/>
            <person name="Liang C."/>
            <person name="Lipzen A."/>
            <person name="Lutzoni F."/>
            <person name="Magnuson J."/>
            <person name="Mondo S."/>
            <person name="Nolan M."/>
            <person name="Ohm R."/>
            <person name="Pangilinan J."/>
            <person name="Park H.-J."/>
            <person name="Ramirez L."/>
            <person name="Alfaro M."/>
            <person name="Sun H."/>
            <person name="Tritt A."/>
            <person name="Yoshinaga Y."/>
            <person name="Zwiers L.-H."/>
            <person name="Turgeon B.G."/>
            <person name="Goodwin S.B."/>
            <person name="Spatafora J.W."/>
            <person name="Crous P.W."/>
            <person name="Grigoriev I.V."/>
        </authorList>
    </citation>
    <scope>NUCLEOTIDE SEQUENCE</scope>
    <source>
        <strain evidence="3">CBS 394.84</strain>
    </source>
</reference>
<evidence type="ECO:0000313" key="4">
    <source>
        <dbReference type="Proteomes" id="UP000800039"/>
    </source>
</evidence>
<feature type="coiled-coil region" evidence="1">
    <location>
        <begin position="33"/>
        <end position="60"/>
    </location>
</feature>